<evidence type="ECO:0000313" key="1">
    <source>
        <dbReference type="EMBL" id="CUE66738.1"/>
    </source>
</evidence>
<gene>
    <name evidence="1" type="ORF">BSAL_51310</name>
</gene>
<accession>A0A0S4INP4</accession>
<organism evidence="1 2">
    <name type="scientific">Bodo saltans</name>
    <name type="common">Flagellated protozoan</name>
    <dbReference type="NCBI Taxonomy" id="75058"/>
    <lineage>
        <taxon>Eukaryota</taxon>
        <taxon>Discoba</taxon>
        <taxon>Euglenozoa</taxon>
        <taxon>Kinetoplastea</taxon>
        <taxon>Metakinetoplastina</taxon>
        <taxon>Eubodonida</taxon>
        <taxon>Bodonidae</taxon>
        <taxon>Bodo</taxon>
    </lineage>
</organism>
<proteinExistence type="predicted"/>
<dbReference type="Proteomes" id="UP000051952">
    <property type="component" value="Unassembled WGS sequence"/>
</dbReference>
<dbReference type="VEuPathDB" id="TriTrypDB:BSAL_51310"/>
<evidence type="ECO:0000313" key="2">
    <source>
        <dbReference type="Proteomes" id="UP000051952"/>
    </source>
</evidence>
<protein>
    <submittedName>
        <fullName evidence="1">Uncharacterized protein</fullName>
    </submittedName>
</protein>
<dbReference type="EMBL" id="CYKH01000057">
    <property type="protein sequence ID" value="CUE66738.1"/>
    <property type="molecule type" value="Genomic_DNA"/>
</dbReference>
<name>A0A0S4INP4_BODSA</name>
<keyword evidence="2" id="KW-1185">Reference proteome</keyword>
<reference evidence="2" key="1">
    <citation type="submission" date="2015-09" db="EMBL/GenBank/DDBJ databases">
        <authorList>
            <consortium name="Pathogen Informatics"/>
        </authorList>
    </citation>
    <scope>NUCLEOTIDE SEQUENCE [LARGE SCALE GENOMIC DNA]</scope>
    <source>
        <strain evidence="2">Lake Konstanz</strain>
    </source>
</reference>
<dbReference type="AlphaFoldDB" id="A0A0S4INP4"/>
<sequence>MRYGDVKRKRGHQNKFLEDAFTIHNLFVWFLPHRLAVVQKDRNVCFLCFYALCSGKNKQYGDLLLPIAAADTKQRGSIADEQHTPTTPTRRLVKVRRPFLCCLASTLHSSWRLCCISILQFQGVSCNGALFRSSKVQRCVSRINEK</sequence>